<dbReference type="AlphaFoldDB" id="A0A1I4NRL6"/>
<dbReference type="SUPFAM" id="SSF143744">
    <property type="entry name" value="GlcG-like"/>
    <property type="match status" value="1"/>
</dbReference>
<name>A0A1I4NRL6_9BURK</name>
<sequence length="134" mass="13778">MQTKPVLTLADVKKIAAAAEAEAVANNWAVVIAIVDDGGHLLWLQRQDGAAPLSAHIAPAKAKTAALGRRESRIYEEMINGGRVSFLSAPEIEGMLEGGVPIVVDGHYVGAVGVSGVKSAEDAQIAKAGIAALN</sequence>
<dbReference type="PANTHER" id="PTHR34309:SF1">
    <property type="entry name" value="PROTEIN GLCG"/>
    <property type="match status" value="1"/>
</dbReference>
<evidence type="ECO:0000313" key="2">
    <source>
        <dbReference type="Proteomes" id="UP000199470"/>
    </source>
</evidence>
<dbReference type="InterPro" id="IPR052517">
    <property type="entry name" value="GlcG_carb_metab_protein"/>
</dbReference>
<dbReference type="InterPro" id="IPR038084">
    <property type="entry name" value="PduO/GlcC-like_sf"/>
</dbReference>
<dbReference type="Gene3D" id="3.30.450.150">
    <property type="entry name" value="Haem-degrading domain"/>
    <property type="match status" value="1"/>
</dbReference>
<dbReference type="RefSeq" id="WP_093388572.1">
    <property type="nucleotide sequence ID" value="NZ_FOTW01000014.1"/>
</dbReference>
<dbReference type="Proteomes" id="UP000199470">
    <property type="component" value="Unassembled WGS sequence"/>
</dbReference>
<organism evidence="1 2">
    <name type="scientific">Rugamonas rubra</name>
    <dbReference type="NCBI Taxonomy" id="758825"/>
    <lineage>
        <taxon>Bacteria</taxon>
        <taxon>Pseudomonadati</taxon>
        <taxon>Pseudomonadota</taxon>
        <taxon>Betaproteobacteria</taxon>
        <taxon>Burkholderiales</taxon>
        <taxon>Oxalobacteraceae</taxon>
        <taxon>Telluria group</taxon>
        <taxon>Rugamonas</taxon>
    </lineage>
</organism>
<dbReference type="EMBL" id="FOTW01000014">
    <property type="protein sequence ID" value="SFM18010.1"/>
    <property type="molecule type" value="Genomic_DNA"/>
</dbReference>
<dbReference type="OrthoDB" id="9800768at2"/>
<evidence type="ECO:0000313" key="1">
    <source>
        <dbReference type="EMBL" id="SFM18010.1"/>
    </source>
</evidence>
<accession>A0A1I4NRL6</accession>
<gene>
    <name evidence="1" type="ORF">SAMN02982985_03071</name>
</gene>
<dbReference type="STRING" id="758825.SAMN02982985_03071"/>
<proteinExistence type="predicted"/>
<dbReference type="InterPro" id="IPR005624">
    <property type="entry name" value="PduO/GlcC-like"/>
</dbReference>
<protein>
    <submittedName>
        <fullName evidence="1">Uncharacterized conserved protein GlcG, DUF336 family</fullName>
    </submittedName>
</protein>
<dbReference type="Pfam" id="PF03928">
    <property type="entry name" value="HbpS-like"/>
    <property type="match status" value="1"/>
</dbReference>
<keyword evidence="2" id="KW-1185">Reference proteome</keyword>
<reference evidence="1 2" key="1">
    <citation type="submission" date="2016-10" db="EMBL/GenBank/DDBJ databases">
        <authorList>
            <person name="de Groot N.N."/>
        </authorList>
    </citation>
    <scope>NUCLEOTIDE SEQUENCE [LARGE SCALE GENOMIC DNA]</scope>
    <source>
        <strain evidence="1 2">ATCC 43154</strain>
    </source>
</reference>
<dbReference type="PANTHER" id="PTHR34309">
    <property type="entry name" value="SLR1406 PROTEIN"/>
    <property type="match status" value="1"/>
</dbReference>